<protein>
    <submittedName>
        <fullName evidence="5">HNH endonuclease</fullName>
    </submittedName>
</protein>
<dbReference type="GO" id="GO:0004519">
    <property type="term" value="F:endonuclease activity"/>
    <property type="evidence" value="ECO:0007669"/>
    <property type="project" value="UniProtKB-KW"/>
</dbReference>
<dbReference type="InterPro" id="IPR001471">
    <property type="entry name" value="AP2/ERF_dom"/>
</dbReference>
<dbReference type="KEGG" id="roy:G3A56_02455"/>
<proteinExistence type="predicted"/>
<keyword evidence="1" id="KW-0805">Transcription regulation</keyword>
<dbReference type="SUPFAM" id="SSF54060">
    <property type="entry name" value="His-Me finger endonucleases"/>
    <property type="match status" value="1"/>
</dbReference>
<evidence type="ECO:0000313" key="5">
    <source>
        <dbReference type="EMBL" id="QIB36993.1"/>
    </source>
</evidence>
<dbReference type="InterPro" id="IPR044925">
    <property type="entry name" value="His-Me_finger_sf"/>
</dbReference>
<keyword evidence="2" id="KW-0238">DNA-binding</keyword>
<dbReference type="AlphaFoldDB" id="A0A7L5BE53"/>
<dbReference type="InterPro" id="IPR036955">
    <property type="entry name" value="AP2/ERF_dom_sf"/>
</dbReference>
<dbReference type="Gene3D" id="3.90.75.20">
    <property type="match status" value="1"/>
</dbReference>
<name>A0A7L5BE53_9HYPH</name>
<dbReference type="RefSeq" id="WP_164056141.1">
    <property type="nucleotide sequence ID" value="NZ_CP048632.1"/>
</dbReference>
<dbReference type="Pfam" id="PF13392">
    <property type="entry name" value="HNH_3"/>
    <property type="match status" value="1"/>
</dbReference>
<accession>A0A7L5BE53</accession>
<dbReference type="Proteomes" id="UP000464865">
    <property type="component" value="Chromosome M15-11"/>
</dbReference>
<dbReference type="SUPFAM" id="SSF54171">
    <property type="entry name" value="DNA-binding domain"/>
    <property type="match status" value="1"/>
</dbReference>
<evidence type="ECO:0000256" key="1">
    <source>
        <dbReference type="ARBA" id="ARBA00023015"/>
    </source>
</evidence>
<evidence type="ECO:0000256" key="2">
    <source>
        <dbReference type="ARBA" id="ARBA00023125"/>
    </source>
</evidence>
<dbReference type="GO" id="GO:0003677">
    <property type="term" value="F:DNA binding"/>
    <property type="evidence" value="ECO:0007669"/>
    <property type="project" value="UniProtKB-KW"/>
</dbReference>
<dbReference type="GO" id="GO:0003700">
    <property type="term" value="F:DNA-binding transcription factor activity"/>
    <property type="evidence" value="ECO:0007669"/>
    <property type="project" value="InterPro"/>
</dbReference>
<gene>
    <name evidence="5" type="ORF">G3A56_02455</name>
</gene>
<dbReference type="EMBL" id="CP048632">
    <property type="protein sequence ID" value="QIB36993.1"/>
    <property type="molecule type" value="Genomic_DNA"/>
</dbReference>
<sequence>MISYSHVASILAYDPDTGVFTWKQTKGPRAKAGDVAGCLNDQGYWRIKIDGKHYRANRLAYLLMTGDWPTHEVDHENGMQSDNRWDNLRHATRSQNEVNKPFKGVRRKGNRYQARITHEGKRIELGWYGTEAAAMSVYSKTAQRLRGERARAS</sequence>
<keyword evidence="5" id="KW-0255">Endonuclease</keyword>
<evidence type="ECO:0000259" key="4">
    <source>
        <dbReference type="PROSITE" id="PS51032"/>
    </source>
</evidence>
<dbReference type="InterPro" id="IPR016177">
    <property type="entry name" value="DNA-bd_dom_sf"/>
</dbReference>
<keyword evidence="5" id="KW-0540">Nuclease</keyword>
<evidence type="ECO:0000256" key="3">
    <source>
        <dbReference type="ARBA" id="ARBA00023163"/>
    </source>
</evidence>
<keyword evidence="5" id="KW-0378">Hydrolase</keyword>
<organism evidence="5 6">
    <name type="scientific">Rhizobium oryzihabitans</name>
    <dbReference type="NCBI Taxonomy" id="2267833"/>
    <lineage>
        <taxon>Bacteria</taxon>
        <taxon>Pseudomonadati</taxon>
        <taxon>Pseudomonadota</taxon>
        <taxon>Alphaproteobacteria</taxon>
        <taxon>Hyphomicrobiales</taxon>
        <taxon>Rhizobiaceae</taxon>
        <taxon>Rhizobium/Agrobacterium group</taxon>
        <taxon>Rhizobium</taxon>
    </lineage>
</organism>
<evidence type="ECO:0000313" key="6">
    <source>
        <dbReference type="Proteomes" id="UP000464865"/>
    </source>
</evidence>
<reference evidence="5 6" key="1">
    <citation type="submission" date="2020-02" db="EMBL/GenBank/DDBJ databases">
        <title>Plant-Promoting Endophytic Bacterium Rhizobium oryzihabitans sp. nov., Isolated from the Root of Rice.</title>
        <authorList>
            <person name="zhao J."/>
            <person name="Zhang G."/>
        </authorList>
    </citation>
    <scope>NUCLEOTIDE SEQUENCE [LARGE SCALE GENOMIC DNA]</scope>
    <source>
        <strain evidence="5 6">M15</strain>
    </source>
</reference>
<keyword evidence="6" id="KW-1185">Reference proteome</keyword>
<dbReference type="Gene3D" id="3.30.730.10">
    <property type="entry name" value="AP2/ERF domain"/>
    <property type="match status" value="1"/>
</dbReference>
<keyword evidence="3" id="KW-0804">Transcription</keyword>
<dbReference type="PROSITE" id="PS51032">
    <property type="entry name" value="AP2_ERF"/>
    <property type="match status" value="1"/>
</dbReference>
<dbReference type="InterPro" id="IPR003615">
    <property type="entry name" value="HNH_nuc"/>
</dbReference>
<feature type="domain" description="AP2/ERF" evidence="4">
    <location>
        <begin position="101"/>
        <end position="153"/>
    </location>
</feature>